<sequence length="475" mass="56417">MDKIIKVYKNNKPCYIDLNNVPTKIQPSGKEVYDFKKCNNTEVPFEYIGVKGYIVIEEYLPSTKDNKKARLKLKYDNNYYVINKESFLNVSLKSIVGDKLEHSKESAKRKMYYESLPLKNNGKVDLKNSIGCDVYFEFNNYKGYVTILDYFTKYNNKGKEIGYIRLEHDNKNRLYNEYNFFTCNISYLANKNSDANKNLIGEVNNNYEIVDYFNEEFINKDGTINTRNMFKVKCLTCGTVKKVRVDHFLNGVQKNCGYCAELKSKNKENKNKFNIKRSYPEKVVKAYLDELDISYIQEKTFDFLKRRRYDFYLPNLNCVIEVHGAQHYKELREGARFKLTLEEQQRVDKEKKDAVLNNGIKYVEINAELSDFEYIKNSIKNSSLYNTDVNWFNVFKNSFYDTDNILLVKKLYEKNLTLKEISIESKLNKKVVREYINKLKKLNQIEYEAYEFEIRDYQKEIDILQSKIDNLKSKR</sequence>
<dbReference type="RefSeq" id="YP_009214617.1">
    <property type="nucleotide sequence ID" value="NC_028962.1"/>
</dbReference>
<reference evidence="2 3" key="1">
    <citation type="journal article" date="2015" name="Appl. Environ. Microbiol.">
        <title>Two Phages, phiIPLA-RODI and phiIPLA-C1C, Lyse Mono- and Dual-Species Staphylococcal Biofilms.</title>
        <authorList>
            <person name="Gutierrez D."/>
            <person name="Vandenheuvel D."/>
            <person name="Martinez B."/>
            <person name="Rodriguez A."/>
            <person name="Lavigne R."/>
            <person name="Garcia P."/>
        </authorList>
    </citation>
    <scope>NUCLEOTIDE SEQUENCE [LARGE SCALE GENOMIC DNA]</scope>
</reference>
<evidence type="ECO:0000313" key="2">
    <source>
        <dbReference type="EMBL" id="AJA42337.1"/>
    </source>
</evidence>
<keyword evidence="3" id="KW-1185">Reference proteome</keyword>
<organism evidence="2 3">
    <name type="scientific">Staphylococcus phage vB_SepM_ phiIPLA-C1C</name>
    <dbReference type="NCBI Taxonomy" id="1572704"/>
    <lineage>
        <taxon>Viruses</taxon>
        <taxon>Duplodnaviria</taxon>
        <taxon>Heunggongvirae</taxon>
        <taxon>Uroviricota</taxon>
        <taxon>Caudoviricetes</taxon>
        <taxon>Herelleviridae</taxon>
        <taxon>Twortvirinae</taxon>
        <taxon>Sepunavirus</taxon>
        <taxon>Sepunavirus IPLAC1C</taxon>
    </lineage>
</organism>
<dbReference type="OrthoDB" id="25381at10239"/>
<evidence type="ECO:0008006" key="4">
    <source>
        <dbReference type="Google" id="ProtNLM"/>
    </source>
</evidence>
<evidence type="ECO:0000256" key="1">
    <source>
        <dbReference type="SAM" id="Coils"/>
    </source>
</evidence>
<dbReference type="KEGG" id="vg:26641034"/>
<protein>
    <recommendedName>
        <fullName evidence="4">Homing endonuclease</fullName>
    </recommendedName>
</protein>
<evidence type="ECO:0000313" key="3">
    <source>
        <dbReference type="Proteomes" id="UP000032689"/>
    </source>
</evidence>
<accession>A0A0D3MWP6</accession>
<proteinExistence type="predicted"/>
<feature type="coiled-coil region" evidence="1">
    <location>
        <begin position="447"/>
        <end position="474"/>
    </location>
</feature>
<keyword evidence="1" id="KW-0175">Coiled coil</keyword>
<dbReference type="Gene3D" id="3.40.960.10">
    <property type="entry name" value="VSR Endonuclease"/>
    <property type="match status" value="1"/>
</dbReference>
<dbReference type="EMBL" id="KP027447">
    <property type="protein sequence ID" value="AJA42337.1"/>
    <property type="molecule type" value="Genomic_DNA"/>
</dbReference>
<dbReference type="GeneID" id="26641034"/>
<name>A0A0D3MWP6_9CAUD</name>
<dbReference type="Proteomes" id="UP000032689">
    <property type="component" value="Segment"/>
</dbReference>